<keyword evidence="5" id="KW-1185">Reference proteome</keyword>
<evidence type="ECO:0000256" key="1">
    <source>
        <dbReference type="PROSITE-ProRule" id="PRU00176"/>
    </source>
</evidence>
<dbReference type="InterPro" id="IPR035979">
    <property type="entry name" value="RBD_domain_sf"/>
</dbReference>
<evidence type="ECO:0000259" key="3">
    <source>
        <dbReference type="PROSITE" id="PS50102"/>
    </source>
</evidence>
<evidence type="ECO:0000313" key="4">
    <source>
        <dbReference type="EMBL" id="ELR03297.1"/>
    </source>
</evidence>
<feature type="region of interest" description="Disordered" evidence="2">
    <location>
        <begin position="406"/>
        <end position="456"/>
    </location>
</feature>
<feature type="region of interest" description="Disordered" evidence="2">
    <location>
        <begin position="346"/>
        <end position="380"/>
    </location>
</feature>
<proteinExistence type="predicted"/>
<keyword evidence="1" id="KW-0694">RNA-binding</keyword>
<dbReference type="GO" id="GO:0003723">
    <property type="term" value="F:RNA binding"/>
    <property type="evidence" value="ECO:0007669"/>
    <property type="project" value="UniProtKB-UniRule"/>
</dbReference>
<dbReference type="EMBL" id="GL573309">
    <property type="protein sequence ID" value="ELR03297.1"/>
    <property type="molecule type" value="Genomic_DNA"/>
</dbReference>
<organism evidence="4 5">
    <name type="scientific">Pseudogymnoascus destructans (strain ATCC MYA-4855 / 20631-21)</name>
    <name type="common">Bat white-nose syndrome fungus</name>
    <name type="synonym">Geomyces destructans</name>
    <dbReference type="NCBI Taxonomy" id="658429"/>
    <lineage>
        <taxon>Eukaryota</taxon>
        <taxon>Fungi</taxon>
        <taxon>Dikarya</taxon>
        <taxon>Ascomycota</taxon>
        <taxon>Pezizomycotina</taxon>
        <taxon>Leotiomycetes</taxon>
        <taxon>Thelebolales</taxon>
        <taxon>Thelebolaceae</taxon>
        <taxon>Pseudogymnoascus</taxon>
    </lineage>
</organism>
<name>L8FQV7_PSED2</name>
<dbReference type="OrthoDB" id="1049195at2759"/>
<dbReference type="VEuPathDB" id="FungiDB:GMDG_06045"/>
<sequence length="456" mass="49881">MSMAPPGTSTGRFHIILGYIPRKRTWQELKDFVHQAGFQVAHVQIHAGLHSGWICVDGEDNFWRLGDWLKQAEWDGNRFQVDMRNYDQETPLGPSSYIPLESPRSARSSYSVASIAPTTSSMNENSQFAYSFKPIMQIATTQAYSCGTSALGYSVTSPQQYSFGGPVSPTYTTSFVQPLMYGRGGIQQLNATPTYQYAYAPYPTTTSAIASPSFSQPAGPPSPPTTIRLENRRLYLTRTSGASSEKEIRKRVLAACHAPTTNPIETIEIPTHADGRQRGHALILLQTEEQARLVRERLDGMSVKGSDGRKYALKVKFAQEGAPERADELAVKMAGLGMGCQGAVEQDLGSPQGVGANGKGIIETGEMSPPEETAYERERRRSSLPIANGSSLVLPGAVGLSSSAVVKNRSEYRESSRKNEVKRGEGKHSHKDRDRGQERKHHVASSAKGTGKNKKK</sequence>
<evidence type="ECO:0000313" key="5">
    <source>
        <dbReference type="Proteomes" id="UP000011064"/>
    </source>
</evidence>
<dbReference type="Proteomes" id="UP000011064">
    <property type="component" value="Unassembled WGS sequence"/>
</dbReference>
<dbReference type="SUPFAM" id="SSF54928">
    <property type="entry name" value="RNA-binding domain, RBD"/>
    <property type="match status" value="1"/>
</dbReference>
<accession>L8FQV7</accession>
<dbReference type="STRING" id="658429.L8FQV7"/>
<evidence type="ECO:0000256" key="2">
    <source>
        <dbReference type="SAM" id="MobiDB-lite"/>
    </source>
</evidence>
<protein>
    <recommendedName>
        <fullName evidence="3">RRM domain-containing protein</fullName>
    </recommendedName>
</protein>
<dbReference type="Gene3D" id="3.30.70.330">
    <property type="match status" value="1"/>
</dbReference>
<reference evidence="5" key="1">
    <citation type="submission" date="2010-09" db="EMBL/GenBank/DDBJ databases">
        <title>The genome sequence of Geomyces destructans 20631-21.</title>
        <authorList>
            <consortium name="The Broad Institute Genome Sequencing Platform"/>
            <person name="Cuomo C.A."/>
            <person name="Blehert D.S."/>
            <person name="Lorch J.M."/>
            <person name="Young S.K."/>
            <person name="Zeng Q."/>
            <person name="Gargeya S."/>
            <person name="Fitzgerald M."/>
            <person name="Haas B."/>
            <person name="Abouelleil A."/>
            <person name="Alvarado L."/>
            <person name="Arachchi H.M."/>
            <person name="Berlin A."/>
            <person name="Brown A."/>
            <person name="Chapman S.B."/>
            <person name="Chen Z."/>
            <person name="Dunbar C."/>
            <person name="Freedman E."/>
            <person name="Gearin G."/>
            <person name="Gellesch M."/>
            <person name="Goldberg J."/>
            <person name="Griggs A."/>
            <person name="Gujja S."/>
            <person name="Heiman D."/>
            <person name="Howarth C."/>
            <person name="Larson L."/>
            <person name="Lui A."/>
            <person name="MacDonald P.J.P."/>
            <person name="Montmayeur A."/>
            <person name="Murphy C."/>
            <person name="Neiman D."/>
            <person name="Pearson M."/>
            <person name="Priest M."/>
            <person name="Roberts A."/>
            <person name="Saif S."/>
            <person name="Shea T."/>
            <person name="Shenoy N."/>
            <person name="Sisk P."/>
            <person name="Stolte C."/>
            <person name="Sykes S."/>
            <person name="Wortman J."/>
            <person name="Nusbaum C."/>
            <person name="Birren B."/>
        </authorList>
    </citation>
    <scope>NUCLEOTIDE SEQUENCE [LARGE SCALE GENOMIC DNA]</scope>
    <source>
        <strain evidence="5">ATCC MYA-4855 / 20631-21</strain>
    </source>
</reference>
<dbReference type="InterPro" id="IPR012677">
    <property type="entry name" value="Nucleotide-bd_a/b_plait_sf"/>
</dbReference>
<feature type="domain" description="RRM" evidence="3">
    <location>
        <begin position="232"/>
        <end position="320"/>
    </location>
</feature>
<gene>
    <name evidence="4" type="ORF">GMDG_06045</name>
</gene>
<dbReference type="CDD" id="cd00590">
    <property type="entry name" value="RRM_SF"/>
    <property type="match status" value="1"/>
</dbReference>
<dbReference type="InParanoid" id="L8FQV7"/>
<dbReference type="HOGENOM" id="CLU_637989_0_0_1"/>
<dbReference type="AlphaFoldDB" id="L8FQV7"/>
<dbReference type="InterPro" id="IPR000504">
    <property type="entry name" value="RRM_dom"/>
</dbReference>
<dbReference type="PROSITE" id="PS50102">
    <property type="entry name" value="RRM"/>
    <property type="match status" value="1"/>
</dbReference>
<feature type="compositionally biased region" description="Basic and acidic residues" evidence="2">
    <location>
        <begin position="408"/>
        <end position="437"/>
    </location>
</feature>